<dbReference type="STRING" id="4555.A0A368SR01"/>
<evidence type="ECO:0000256" key="4">
    <source>
        <dbReference type="ARBA" id="ARBA00023002"/>
    </source>
</evidence>
<reference evidence="5" key="1">
    <citation type="journal article" date="2012" name="Nat. Biotechnol.">
        <title>Reference genome sequence of the model plant Setaria.</title>
        <authorList>
            <person name="Bennetzen J.L."/>
            <person name="Schmutz J."/>
            <person name="Wang H."/>
            <person name="Percifield R."/>
            <person name="Hawkins J."/>
            <person name="Pontaroli A.C."/>
            <person name="Estep M."/>
            <person name="Feng L."/>
            <person name="Vaughn J.N."/>
            <person name="Grimwood J."/>
            <person name="Jenkins J."/>
            <person name="Barry K."/>
            <person name="Lindquist E."/>
            <person name="Hellsten U."/>
            <person name="Deshpande S."/>
            <person name="Wang X."/>
            <person name="Wu X."/>
            <person name="Mitros T."/>
            <person name="Triplett J."/>
            <person name="Yang X."/>
            <person name="Ye C.Y."/>
            <person name="Mauro-Herrera M."/>
            <person name="Wang L."/>
            <person name="Li P."/>
            <person name="Sharma M."/>
            <person name="Sharma R."/>
            <person name="Ronald P.C."/>
            <person name="Panaud O."/>
            <person name="Kellogg E.A."/>
            <person name="Brutnell T.P."/>
            <person name="Doust A.N."/>
            <person name="Tuskan G.A."/>
            <person name="Rokhsar D."/>
            <person name="Devos K.M."/>
        </authorList>
    </citation>
    <scope>NUCLEOTIDE SEQUENCE [LARGE SCALE GENOMIC DNA]</scope>
    <source>
        <strain evidence="5">Yugu1</strain>
    </source>
</reference>
<protein>
    <submittedName>
        <fullName evidence="5">Uncharacterized protein</fullName>
    </submittedName>
</protein>
<evidence type="ECO:0000256" key="1">
    <source>
        <dbReference type="ARBA" id="ARBA00001974"/>
    </source>
</evidence>
<proteinExistence type="predicted"/>
<dbReference type="Gene3D" id="3.50.50.60">
    <property type="entry name" value="FAD/NAD(P)-binding domain"/>
    <property type="match status" value="1"/>
</dbReference>
<gene>
    <name evidence="5" type="ORF">SETIT_9G402400v2</name>
</gene>
<name>A0A368SR01_SETIT</name>
<reference evidence="5" key="2">
    <citation type="submission" date="2015-07" db="EMBL/GenBank/DDBJ databases">
        <authorList>
            <person name="Noorani M."/>
        </authorList>
    </citation>
    <scope>NUCLEOTIDE SEQUENCE</scope>
    <source>
        <strain evidence="5">Yugu1</strain>
    </source>
</reference>
<dbReference type="OrthoDB" id="655030at2759"/>
<keyword evidence="4" id="KW-0560">Oxidoreductase</keyword>
<sequence>MSAPWRRSPSGRARLVTTAAMPAPEPNKARVLVASGGIGRLAFTLAAKRKGFEVLVLEQDVSAVRGEERYRGPIQLQSNALAALEAIDAAVADKVIDVDCVMGDPVNGIIDGVFSS</sequence>
<keyword evidence="3" id="KW-0274">FAD</keyword>
<dbReference type="InterPro" id="IPR036188">
    <property type="entry name" value="FAD/NAD-bd_sf"/>
</dbReference>
<dbReference type="GO" id="GO:0016491">
    <property type="term" value="F:oxidoreductase activity"/>
    <property type="evidence" value="ECO:0007669"/>
    <property type="project" value="UniProtKB-KW"/>
</dbReference>
<dbReference type="PANTHER" id="PTHR46496">
    <property type="match status" value="1"/>
</dbReference>
<dbReference type="AlphaFoldDB" id="A0A368SR01"/>
<evidence type="ECO:0000313" key="5">
    <source>
        <dbReference type="EMBL" id="RCV44784.1"/>
    </source>
</evidence>
<comment type="cofactor">
    <cofactor evidence="1">
        <name>FAD</name>
        <dbReference type="ChEBI" id="CHEBI:57692"/>
    </cofactor>
</comment>
<keyword evidence="2" id="KW-0285">Flavoprotein</keyword>
<dbReference type="PANTHER" id="PTHR46496:SF1">
    <property type="entry name" value="ZEAXANTHIN EPOXIDASE, CHLOROPLASTIC"/>
    <property type="match status" value="1"/>
</dbReference>
<accession>A0A368SR01</accession>
<evidence type="ECO:0000256" key="2">
    <source>
        <dbReference type="ARBA" id="ARBA00022630"/>
    </source>
</evidence>
<organism evidence="5">
    <name type="scientific">Setaria italica</name>
    <name type="common">Foxtail millet</name>
    <name type="synonym">Panicum italicum</name>
    <dbReference type="NCBI Taxonomy" id="4555"/>
    <lineage>
        <taxon>Eukaryota</taxon>
        <taxon>Viridiplantae</taxon>
        <taxon>Streptophyta</taxon>
        <taxon>Embryophyta</taxon>
        <taxon>Tracheophyta</taxon>
        <taxon>Spermatophyta</taxon>
        <taxon>Magnoliopsida</taxon>
        <taxon>Liliopsida</taxon>
        <taxon>Poales</taxon>
        <taxon>Poaceae</taxon>
        <taxon>PACMAD clade</taxon>
        <taxon>Panicoideae</taxon>
        <taxon>Panicodae</taxon>
        <taxon>Paniceae</taxon>
        <taxon>Cenchrinae</taxon>
        <taxon>Setaria</taxon>
    </lineage>
</organism>
<dbReference type="EMBL" id="CM003536">
    <property type="protein sequence ID" value="RCV44784.1"/>
    <property type="molecule type" value="Genomic_DNA"/>
</dbReference>
<evidence type="ECO:0000256" key="3">
    <source>
        <dbReference type="ARBA" id="ARBA00022827"/>
    </source>
</evidence>